<evidence type="ECO:0000313" key="4">
    <source>
        <dbReference type="EMBL" id="OUC76859.1"/>
    </source>
</evidence>
<keyword evidence="5" id="KW-1185">Reference proteome</keyword>
<evidence type="ECO:0000256" key="1">
    <source>
        <dbReference type="ARBA" id="ARBA00006484"/>
    </source>
</evidence>
<dbReference type="GO" id="GO:0016616">
    <property type="term" value="F:oxidoreductase activity, acting on the CH-OH group of donors, NAD or NADP as acceptor"/>
    <property type="evidence" value="ECO:0007669"/>
    <property type="project" value="TreeGrafter"/>
</dbReference>
<sequence>MTTDHTRREGETMTDKRVDGKIAVVIGGGSGIGEAAARTLAAHGATVVVADVNLEAAESVAGGLAGGARARWVDVTDETSVAALFTGVADEHGGVDVVVNCAGVNIPGFIVDLDTQQWQTTIDLCLTGAFLVTKYAGRTLNDGGSLIGIASLNARQPAAGFAGYCAAKAGMVMLAEVAALELAPRGIRVNSISPGLVDTPLVHTLTSIPVIQDDFTENTPLGRNGRPDEIAEAVLYLASDDSRWVTGETININGGAHLRRYPDVMRHLADLSVVE</sequence>
<dbReference type="CDD" id="cd05233">
    <property type="entry name" value="SDR_c"/>
    <property type="match status" value="1"/>
</dbReference>
<accession>A0A243Q8H4</accession>
<evidence type="ECO:0000256" key="2">
    <source>
        <dbReference type="ARBA" id="ARBA00023002"/>
    </source>
</evidence>
<keyword evidence="2" id="KW-0560">Oxidoreductase</keyword>
<gene>
    <name evidence="4" type="ORF">CA982_20280</name>
</gene>
<dbReference type="InterPro" id="IPR020904">
    <property type="entry name" value="Sc_DH/Rdtase_CS"/>
</dbReference>
<protein>
    <submittedName>
        <fullName evidence="4">Short-chain dehydrogenase</fullName>
    </submittedName>
</protein>
<name>A0A243Q8H4_9ACTN</name>
<dbReference type="InterPro" id="IPR002347">
    <property type="entry name" value="SDR_fam"/>
</dbReference>
<dbReference type="PRINTS" id="PR00081">
    <property type="entry name" value="GDHRDH"/>
</dbReference>
<evidence type="ECO:0000259" key="3">
    <source>
        <dbReference type="SMART" id="SM00822"/>
    </source>
</evidence>
<dbReference type="STRING" id="417102.CA982_20280"/>
<dbReference type="Gene3D" id="3.40.50.720">
    <property type="entry name" value="NAD(P)-binding Rossmann-like Domain"/>
    <property type="match status" value="1"/>
</dbReference>
<dbReference type="SMART" id="SM00822">
    <property type="entry name" value="PKS_KR"/>
    <property type="match status" value="1"/>
</dbReference>
<dbReference type="Pfam" id="PF13561">
    <property type="entry name" value="adh_short_C2"/>
    <property type="match status" value="1"/>
</dbReference>
<evidence type="ECO:0000313" key="5">
    <source>
        <dbReference type="Proteomes" id="UP000194632"/>
    </source>
</evidence>
<comment type="caution">
    <text evidence="4">The sequence shown here is derived from an EMBL/GenBank/DDBJ whole genome shotgun (WGS) entry which is preliminary data.</text>
</comment>
<feature type="domain" description="Ketoreductase" evidence="3">
    <location>
        <begin position="21"/>
        <end position="195"/>
    </location>
</feature>
<dbReference type="PANTHER" id="PTHR42760">
    <property type="entry name" value="SHORT-CHAIN DEHYDROGENASES/REDUCTASES FAMILY MEMBER"/>
    <property type="match status" value="1"/>
</dbReference>
<organism evidence="4 5">
    <name type="scientific">Gordonia lacunae</name>
    <dbReference type="NCBI Taxonomy" id="417102"/>
    <lineage>
        <taxon>Bacteria</taxon>
        <taxon>Bacillati</taxon>
        <taxon>Actinomycetota</taxon>
        <taxon>Actinomycetes</taxon>
        <taxon>Mycobacteriales</taxon>
        <taxon>Gordoniaceae</taxon>
        <taxon>Gordonia</taxon>
    </lineage>
</organism>
<dbReference type="FunFam" id="3.40.50.720:FF:000084">
    <property type="entry name" value="Short-chain dehydrogenase reductase"/>
    <property type="match status" value="1"/>
</dbReference>
<reference evidence="4 5" key="1">
    <citation type="submission" date="2017-05" db="EMBL/GenBank/DDBJ databases">
        <title>Biotechnological potential of actinobacteria isolated from South African environments.</title>
        <authorList>
            <person name="Le Roes-Hill M."/>
            <person name="Prins A."/>
            <person name="Durrell K.A."/>
        </authorList>
    </citation>
    <scope>NUCLEOTIDE SEQUENCE [LARGE SCALE GENOMIC DNA]</scope>
    <source>
        <strain evidence="4">BS2</strain>
    </source>
</reference>
<dbReference type="InterPro" id="IPR057326">
    <property type="entry name" value="KR_dom"/>
</dbReference>
<dbReference type="InterPro" id="IPR036291">
    <property type="entry name" value="NAD(P)-bd_dom_sf"/>
</dbReference>
<dbReference type="PRINTS" id="PR00080">
    <property type="entry name" value="SDRFAMILY"/>
</dbReference>
<comment type="similarity">
    <text evidence="1">Belongs to the short-chain dehydrogenases/reductases (SDR) family.</text>
</comment>
<proteinExistence type="inferred from homology"/>
<dbReference type="AlphaFoldDB" id="A0A243Q8H4"/>
<dbReference type="EMBL" id="NGFO01000027">
    <property type="protein sequence ID" value="OUC76859.1"/>
    <property type="molecule type" value="Genomic_DNA"/>
</dbReference>
<dbReference type="OrthoDB" id="8991930at2"/>
<dbReference type="Proteomes" id="UP000194632">
    <property type="component" value="Unassembled WGS sequence"/>
</dbReference>
<dbReference type="SUPFAM" id="SSF51735">
    <property type="entry name" value="NAD(P)-binding Rossmann-fold domains"/>
    <property type="match status" value="1"/>
</dbReference>
<dbReference type="PROSITE" id="PS00061">
    <property type="entry name" value="ADH_SHORT"/>
    <property type="match status" value="1"/>
</dbReference>